<dbReference type="PANTHER" id="PTHR23089">
    <property type="entry name" value="HISTIDINE TRIAD HIT PROTEIN"/>
    <property type="match status" value="1"/>
</dbReference>
<dbReference type="AlphaFoldDB" id="A0A0C1QVV5"/>
<gene>
    <name evidence="5" type="ORF">NF27_JF00130</name>
</gene>
<dbReference type="InterPro" id="IPR001310">
    <property type="entry name" value="Histidine_triad_HIT"/>
</dbReference>
<proteinExistence type="predicted"/>
<dbReference type="PRINTS" id="PR00332">
    <property type="entry name" value="HISTRIAD"/>
</dbReference>
<dbReference type="PROSITE" id="PS00892">
    <property type="entry name" value="HIT_1"/>
    <property type="match status" value="1"/>
</dbReference>
<evidence type="ECO:0000256" key="3">
    <source>
        <dbReference type="PROSITE-ProRule" id="PRU00464"/>
    </source>
</evidence>
<dbReference type="PATRIC" id="fig|86105.3.peg.1958"/>
<dbReference type="CDD" id="cd01276">
    <property type="entry name" value="PKCI_related"/>
    <property type="match status" value="1"/>
</dbReference>
<dbReference type="PROSITE" id="PS51084">
    <property type="entry name" value="HIT_2"/>
    <property type="match status" value="1"/>
</dbReference>
<dbReference type="EMBL" id="JSWE01000223">
    <property type="protein sequence ID" value="KIE04135.1"/>
    <property type="molecule type" value="Genomic_DNA"/>
</dbReference>
<dbReference type="Pfam" id="PF01230">
    <property type="entry name" value="HIT"/>
    <property type="match status" value="1"/>
</dbReference>
<feature type="domain" description="HIT" evidence="4">
    <location>
        <begin position="14"/>
        <end position="128"/>
    </location>
</feature>
<dbReference type="InterPro" id="IPR019808">
    <property type="entry name" value="Histidine_triad_CS"/>
</dbReference>
<feature type="short sequence motif" description="Histidine triad motif" evidence="2 3">
    <location>
        <begin position="108"/>
        <end position="112"/>
    </location>
</feature>
<evidence type="ECO:0000313" key="5">
    <source>
        <dbReference type="EMBL" id="KIE04135.1"/>
    </source>
</evidence>
<dbReference type="Proteomes" id="UP000031258">
    <property type="component" value="Unassembled WGS sequence"/>
</dbReference>
<protein>
    <submittedName>
        <fullName evidence="5">Putative 13.2 kDa HIT-like protein in hisE 3'region</fullName>
    </submittedName>
</protein>
<dbReference type="InterPro" id="IPR036265">
    <property type="entry name" value="HIT-like_sf"/>
</dbReference>
<evidence type="ECO:0000256" key="2">
    <source>
        <dbReference type="PIRSR" id="PIRSR601310-3"/>
    </source>
</evidence>
<accession>A0A0C1QVV5</accession>
<dbReference type="GO" id="GO:0003824">
    <property type="term" value="F:catalytic activity"/>
    <property type="evidence" value="ECO:0007669"/>
    <property type="project" value="InterPro"/>
</dbReference>
<sequence length="132" mass="15208">MNRIKVKKYDSDNIFARIIRNEIPCNKIYEDNNIIAFHDLNPAAPLHILVIPKGEYTSYDDFILKASEQEIAHFFKMVRTLTHDFNLAESGYRLITNHGSDGMQTIPHFHLHILGKTKLGALVADDQYHKDS</sequence>
<dbReference type="STRING" id="86105.NF27_JF00130"/>
<evidence type="ECO:0000313" key="6">
    <source>
        <dbReference type="Proteomes" id="UP000031258"/>
    </source>
</evidence>
<dbReference type="InterPro" id="IPR011146">
    <property type="entry name" value="HIT-like"/>
</dbReference>
<dbReference type="SUPFAM" id="SSF54197">
    <property type="entry name" value="HIT-like"/>
    <property type="match status" value="1"/>
</dbReference>
<organism evidence="5 6">
    <name type="scientific">Candidatus Jidaibacter acanthamoebae</name>
    <dbReference type="NCBI Taxonomy" id="86105"/>
    <lineage>
        <taxon>Bacteria</taxon>
        <taxon>Pseudomonadati</taxon>
        <taxon>Pseudomonadota</taxon>
        <taxon>Alphaproteobacteria</taxon>
        <taxon>Rickettsiales</taxon>
        <taxon>Candidatus Midichloriaceae</taxon>
        <taxon>Candidatus Jidaibacter</taxon>
    </lineage>
</organism>
<dbReference type="Gene3D" id="3.30.428.10">
    <property type="entry name" value="HIT-like"/>
    <property type="match status" value="1"/>
</dbReference>
<reference evidence="5 6" key="1">
    <citation type="submission" date="2014-11" db="EMBL/GenBank/DDBJ databases">
        <title>A Rickettsiales Symbiont of Amoebae With Ancient Features.</title>
        <authorList>
            <person name="Schulz F."/>
            <person name="Martijn J."/>
            <person name="Wascher F."/>
            <person name="Kostanjsek R."/>
            <person name="Ettema T.J."/>
            <person name="Horn M."/>
        </authorList>
    </citation>
    <scope>NUCLEOTIDE SEQUENCE [LARGE SCALE GENOMIC DNA]</scope>
    <source>
        <strain evidence="5 6">UWC36</strain>
    </source>
</reference>
<feature type="active site" description="Tele-AMP-histidine intermediate" evidence="1">
    <location>
        <position position="110"/>
    </location>
</feature>
<comment type="caution">
    <text evidence="5">The sequence shown here is derived from an EMBL/GenBank/DDBJ whole genome shotgun (WGS) entry which is preliminary data.</text>
</comment>
<evidence type="ECO:0000259" key="4">
    <source>
        <dbReference type="PROSITE" id="PS51084"/>
    </source>
</evidence>
<name>A0A0C1QVV5_9RICK</name>
<evidence type="ECO:0000256" key="1">
    <source>
        <dbReference type="PIRSR" id="PIRSR601310-1"/>
    </source>
</evidence>
<keyword evidence="6" id="KW-1185">Reference proteome</keyword>